<dbReference type="Proteomes" id="UP000191124">
    <property type="component" value="Unassembled WGS sequence"/>
</dbReference>
<reference evidence="2 4" key="1">
    <citation type="submission" date="2017-01" db="EMBL/GenBank/DDBJ databases">
        <title>Bacillus cereus isolates.</title>
        <authorList>
            <person name="Beno S.M."/>
        </authorList>
    </citation>
    <scope>NUCLEOTIDE SEQUENCE [LARGE SCALE GENOMIC DNA]</scope>
    <source>
        <strain evidence="2 4">FSL M7-1219</strain>
    </source>
</reference>
<name>A0A1S9URH4_BACCE</name>
<keyword evidence="1" id="KW-0812">Transmembrane</keyword>
<protein>
    <recommendedName>
        <fullName evidence="6">Group-specific protein</fullName>
    </recommendedName>
</protein>
<evidence type="ECO:0000313" key="4">
    <source>
        <dbReference type="Proteomes" id="UP000191124"/>
    </source>
</evidence>
<evidence type="ECO:0000256" key="1">
    <source>
        <dbReference type="SAM" id="Phobius"/>
    </source>
</evidence>
<evidence type="ECO:0000313" key="2">
    <source>
        <dbReference type="EMBL" id="OOR24823.1"/>
    </source>
</evidence>
<sequence length="119" mass="13820">MKKITIISRLNIIIASMLILNLFIFTSRMRSLPWFIEDGWGYLGLVPTSFVLLIIFLKSYQLHKNKEISNSQKFIPLVSAIFTLFFLLMPLNDFMTIFALIVNVSILCFISFLTNSNYK</sequence>
<dbReference type="EMBL" id="NVLK01000016">
    <property type="protein sequence ID" value="PEC22603.1"/>
    <property type="molecule type" value="Genomic_DNA"/>
</dbReference>
<proteinExistence type="predicted"/>
<accession>A0A1S9URH4</accession>
<evidence type="ECO:0008006" key="6">
    <source>
        <dbReference type="Google" id="ProtNLM"/>
    </source>
</evidence>
<feature type="transmembrane region" description="Helical" evidence="1">
    <location>
        <begin position="7"/>
        <end position="27"/>
    </location>
</feature>
<keyword evidence="1" id="KW-0472">Membrane</keyword>
<feature type="transmembrane region" description="Helical" evidence="1">
    <location>
        <begin position="39"/>
        <end position="62"/>
    </location>
</feature>
<dbReference type="AlphaFoldDB" id="A0A1S9URH4"/>
<dbReference type="RefSeq" id="WP_002107147.1">
    <property type="nucleotide sequence ID" value="NZ_JBNNGP010000016.1"/>
</dbReference>
<keyword evidence="1" id="KW-1133">Transmembrane helix</keyword>
<feature type="transmembrane region" description="Helical" evidence="1">
    <location>
        <begin position="74"/>
        <end position="91"/>
    </location>
</feature>
<dbReference type="EMBL" id="MUAL01000022">
    <property type="protein sequence ID" value="OOR24823.1"/>
    <property type="molecule type" value="Genomic_DNA"/>
</dbReference>
<evidence type="ECO:0000313" key="5">
    <source>
        <dbReference type="Proteomes" id="UP000220006"/>
    </source>
</evidence>
<organism evidence="2 4">
    <name type="scientific">Bacillus cereus</name>
    <dbReference type="NCBI Taxonomy" id="1396"/>
    <lineage>
        <taxon>Bacteria</taxon>
        <taxon>Bacillati</taxon>
        <taxon>Bacillota</taxon>
        <taxon>Bacilli</taxon>
        <taxon>Bacillales</taxon>
        <taxon>Bacillaceae</taxon>
        <taxon>Bacillus</taxon>
        <taxon>Bacillus cereus group</taxon>
    </lineage>
</organism>
<comment type="caution">
    <text evidence="2">The sequence shown here is derived from an EMBL/GenBank/DDBJ whole genome shotgun (WGS) entry which is preliminary data.</text>
</comment>
<gene>
    <name evidence="2" type="ORF">BW892_14140</name>
    <name evidence="3" type="ORF">COM96_07415</name>
</gene>
<reference evidence="3 5" key="2">
    <citation type="submission" date="2017-09" db="EMBL/GenBank/DDBJ databases">
        <title>Large-scale bioinformatics analysis of Bacillus genomes uncovers conserved roles of natural products in bacterial physiology.</title>
        <authorList>
            <consortium name="Agbiome Team Llc"/>
            <person name="Bleich R.M."/>
            <person name="Grubbs K.J."/>
            <person name="Santa Maria K.C."/>
            <person name="Allen S.E."/>
            <person name="Farag S."/>
            <person name="Shank E.A."/>
            <person name="Bowers A."/>
        </authorList>
    </citation>
    <scope>NUCLEOTIDE SEQUENCE [LARGE SCALE GENOMIC DNA]</scope>
    <source>
        <strain evidence="3 5">AFS096845</strain>
    </source>
</reference>
<evidence type="ECO:0000313" key="3">
    <source>
        <dbReference type="EMBL" id="PEC22603.1"/>
    </source>
</evidence>
<dbReference type="Proteomes" id="UP000220006">
    <property type="component" value="Unassembled WGS sequence"/>
</dbReference>
<feature type="transmembrane region" description="Helical" evidence="1">
    <location>
        <begin position="97"/>
        <end position="114"/>
    </location>
</feature>